<dbReference type="AlphaFoldDB" id="A0A426ZSL5"/>
<proteinExistence type="predicted"/>
<protein>
    <submittedName>
        <fullName evidence="1">Uncharacterized protein</fullName>
    </submittedName>
</protein>
<dbReference type="Proteomes" id="UP000287651">
    <property type="component" value="Unassembled WGS sequence"/>
</dbReference>
<evidence type="ECO:0000313" key="1">
    <source>
        <dbReference type="EMBL" id="RRT67026.1"/>
    </source>
</evidence>
<name>A0A426ZSL5_ENSVE</name>
<gene>
    <name evidence="1" type="ORF">B296_00021490</name>
</gene>
<reference evidence="1 2" key="1">
    <citation type="journal article" date="2014" name="Agronomy (Basel)">
        <title>A Draft Genome Sequence for Ensete ventricosum, the Drought-Tolerant Tree Against Hunger.</title>
        <authorList>
            <person name="Harrison J."/>
            <person name="Moore K.A."/>
            <person name="Paszkiewicz K."/>
            <person name="Jones T."/>
            <person name="Grant M."/>
            <person name="Ambacheew D."/>
            <person name="Muzemil S."/>
            <person name="Studholme D.J."/>
        </authorList>
    </citation>
    <scope>NUCLEOTIDE SEQUENCE [LARGE SCALE GENOMIC DNA]</scope>
</reference>
<accession>A0A426ZSL5</accession>
<dbReference type="EMBL" id="AMZH03005194">
    <property type="protein sequence ID" value="RRT67026.1"/>
    <property type="molecule type" value="Genomic_DNA"/>
</dbReference>
<sequence length="95" mass="10846">MAQLLQHQDSNALCDKNHTGCAWSLIQYFDYHQRLHANKSPEDKTYGDAEHAGSTYSLLCLISVMCTEYSRLYVPSISNQHGKSYREANSRVSFN</sequence>
<organism evidence="1 2">
    <name type="scientific">Ensete ventricosum</name>
    <name type="common">Abyssinian banana</name>
    <name type="synonym">Musa ensete</name>
    <dbReference type="NCBI Taxonomy" id="4639"/>
    <lineage>
        <taxon>Eukaryota</taxon>
        <taxon>Viridiplantae</taxon>
        <taxon>Streptophyta</taxon>
        <taxon>Embryophyta</taxon>
        <taxon>Tracheophyta</taxon>
        <taxon>Spermatophyta</taxon>
        <taxon>Magnoliopsida</taxon>
        <taxon>Liliopsida</taxon>
        <taxon>Zingiberales</taxon>
        <taxon>Musaceae</taxon>
        <taxon>Ensete</taxon>
    </lineage>
</organism>
<evidence type="ECO:0000313" key="2">
    <source>
        <dbReference type="Proteomes" id="UP000287651"/>
    </source>
</evidence>
<comment type="caution">
    <text evidence="1">The sequence shown here is derived from an EMBL/GenBank/DDBJ whole genome shotgun (WGS) entry which is preliminary data.</text>
</comment>